<proteinExistence type="predicted"/>
<dbReference type="InterPro" id="IPR036388">
    <property type="entry name" value="WH-like_DNA-bd_sf"/>
</dbReference>
<dbReference type="OrthoDB" id="9791143at2"/>
<dbReference type="Proteomes" id="UP000037688">
    <property type="component" value="Unassembled WGS sequence"/>
</dbReference>
<dbReference type="CDD" id="cd00090">
    <property type="entry name" value="HTH_ARSR"/>
    <property type="match status" value="1"/>
</dbReference>
<dbReference type="InterPro" id="IPR036390">
    <property type="entry name" value="WH_DNA-bd_sf"/>
</dbReference>
<dbReference type="PANTHER" id="PTHR33204">
    <property type="entry name" value="TRANSCRIPTIONAL REGULATOR, MARR FAMILY"/>
    <property type="match status" value="1"/>
</dbReference>
<evidence type="ECO:0000313" key="6">
    <source>
        <dbReference type="Proteomes" id="UP000037688"/>
    </source>
</evidence>
<accession>A0A0M9BLX3</accession>
<name>A0A0M9BLX3_9BACL</name>
<evidence type="ECO:0000256" key="3">
    <source>
        <dbReference type="ARBA" id="ARBA00023163"/>
    </source>
</evidence>
<gene>
    <name evidence="5" type="ORF">AMS66_23160</name>
</gene>
<reference evidence="5 6" key="1">
    <citation type="submission" date="2015-08" db="EMBL/GenBank/DDBJ databases">
        <title>Draft genome sequence of cellulolytic and xylanolytic Paenibacillus sp. A59, isolated from a decaying forest soil from Patagonia, Argentina.</title>
        <authorList>
            <person name="Ghio S."/>
            <person name="Caceres A.M."/>
            <person name="Talia P."/>
            <person name="Grasso D."/>
            <person name="Campos E."/>
        </authorList>
    </citation>
    <scope>NUCLEOTIDE SEQUENCE [LARGE SCALE GENOMIC DNA]</scope>
    <source>
        <strain evidence="5 6">A59</strain>
    </source>
</reference>
<evidence type="ECO:0000256" key="1">
    <source>
        <dbReference type="ARBA" id="ARBA00023015"/>
    </source>
</evidence>
<dbReference type="Pfam" id="PF01638">
    <property type="entry name" value="HxlR"/>
    <property type="match status" value="1"/>
</dbReference>
<dbReference type="Gene3D" id="1.10.10.10">
    <property type="entry name" value="Winged helix-like DNA-binding domain superfamily/Winged helix DNA-binding domain"/>
    <property type="match status" value="1"/>
</dbReference>
<dbReference type="InterPro" id="IPR011991">
    <property type="entry name" value="ArsR-like_HTH"/>
</dbReference>
<comment type="caution">
    <text evidence="5">The sequence shown here is derived from an EMBL/GenBank/DDBJ whole genome shotgun (WGS) entry which is preliminary data.</text>
</comment>
<evidence type="ECO:0000259" key="4">
    <source>
        <dbReference type="PROSITE" id="PS51118"/>
    </source>
</evidence>
<organism evidence="5 6">
    <name type="scientific">Paenibacillus xylanivorans</name>
    <dbReference type="NCBI Taxonomy" id="1705561"/>
    <lineage>
        <taxon>Bacteria</taxon>
        <taxon>Bacillati</taxon>
        <taxon>Bacillota</taxon>
        <taxon>Bacilli</taxon>
        <taxon>Bacillales</taxon>
        <taxon>Paenibacillaceae</taxon>
        <taxon>Paenibacillus</taxon>
    </lineage>
</organism>
<feature type="domain" description="HTH hxlR-type" evidence="4">
    <location>
        <begin position="11"/>
        <end position="109"/>
    </location>
</feature>
<dbReference type="GO" id="GO:0003677">
    <property type="term" value="F:DNA binding"/>
    <property type="evidence" value="ECO:0007669"/>
    <property type="project" value="UniProtKB-KW"/>
</dbReference>
<dbReference type="SUPFAM" id="SSF46785">
    <property type="entry name" value="Winged helix' DNA-binding domain"/>
    <property type="match status" value="1"/>
</dbReference>
<dbReference type="PATRIC" id="fig|1705561.3.peg.4839"/>
<dbReference type="AlphaFoldDB" id="A0A0M9BLX3"/>
<dbReference type="EMBL" id="LITU01000074">
    <property type="protein sequence ID" value="KOY14126.1"/>
    <property type="molecule type" value="Genomic_DNA"/>
</dbReference>
<keyword evidence="1" id="KW-0805">Transcription regulation</keyword>
<dbReference type="PANTHER" id="PTHR33204:SF29">
    <property type="entry name" value="TRANSCRIPTIONAL REGULATOR"/>
    <property type="match status" value="1"/>
</dbReference>
<keyword evidence="6" id="KW-1185">Reference proteome</keyword>
<protein>
    <submittedName>
        <fullName evidence="5">MarR family transcriptional regulator</fullName>
    </submittedName>
</protein>
<keyword evidence="2" id="KW-0238">DNA-binding</keyword>
<keyword evidence="3" id="KW-0804">Transcription</keyword>
<evidence type="ECO:0000313" key="5">
    <source>
        <dbReference type="EMBL" id="KOY14126.1"/>
    </source>
</evidence>
<dbReference type="RefSeq" id="WP_053783048.1">
    <property type="nucleotide sequence ID" value="NZ_LITU01000074.1"/>
</dbReference>
<dbReference type="PROSITE" id="PS51118">
    <property type="entry name" value="HTH_HXLR"/>
    <property type="match status" value="1"/>
</dbReference>
<evidence type="ECO:0000256" key="2">
    <source>
        <dbReference type="ARBA" id="ARBA00023125"/>
    </source>
</evidence>
<sequence length="117" mass="13797">MNYTNELLEECGFTSAQKILSGKWSMLIILLLQERTMRFNEIQRFFPDITHATLTKQLRMLEEYGVVVRNVYSQIPPKVEYSLSDIGKKLEPILDSVMVWGREYKEYQNTSTIKEKL</sequence>
<dbReference type="InterPro" id="IPR002577">
    <property type="entry name" value="HTH_HxlR"/>
</dbReference>